<proteinExistence type="predicted"/>
<sequence>MAYITFSLGNKFRAEGKSANLVLSFNKETQQLTITSTQVIDFSERQYKISEEPEEPTEHGMVCLQLDTNIQDDAPVIDVVSVDTKTFYVQPQVKVSGRKRDNGR</sequence>
<protein>
    <submittedName>
        <fullName evidence="1">Uncharacterized protein</fullName>
    </submittedName>
</protein>
<accession>A0AAJ5WW18</accession>
<organism evidence="1 2">
    <name type="scientific">Candidatus Pseudobacter hemicellulosilyticus</name>
    <dbReference type="NCBI Taxonomy" id="3121375"/>
    <lineage>
        <taxon>Bacteria</taxon>
        <taxon>Pseudomonadati</taxon>
        <taxon>Bacteroidota</taxon>
        <taxon>Chitinophagia</taxon>
        <taxon>Chitinophagales</taxon>
        <taxon>Chitinophagaceae</taxon>
        <taxon>Pseudobacter</taxon>
    </lineage>
</organism>
<dbReference type="AlphaFoldDB" id="A0AAJ5WW18"/>
<evidence type="ECO:0000313" key="2">
    <source>
        <dbReference type="Proteomes" id="UP001220610"/>
    </source>
</evidence>
<gene>
    <name evidence="1" type="ORF">P0Y53_03810</name>
</gene>
<name>A0AAJ5WW18_9BACT</name>
<dbReference type="EMBL" id="CP119311">
    <property type="protein sequence ID" value="WEK36617.1"/>
    <property type="molecule type" value="Genomic_DNA"/>
</dbReference>
<reference evidence="1" key="1">
    <citation type="submission" date="2023-03" db="EMBL/GenBank/DDBJ databases">
        <title>Andean soil-derived lignocellulolytic bacterial consortium as a source of novel taxa and putative plastic-active enzymes.</title>
        <authorList>
            <person name="Diaz-Garcia L."/>
            <person name="Chuvochina M."/>
            <person name="Feuerriegel G."/>
            <person name="Bunk B."/>
            <person name="Sproer C."/>
            <person name="Streit W.R."/>
            <person name="Rodriguez L.M."/>
            <person name="Overmann J."/>
            <person name="Jimenez D.J."/>
        </authorList>
    </citation>
    <scope>NUCLEOTIDE SEQUENCE</scope>
    <source>
        <strain evidence="1">MAG 7</strain>
    </source>
</reference>
<evidence type="ECO:0000313" key="1">
    <source>
        <dbReference type="EMBL" id="WEK36617.1"/>
    </source>
</evidence>
<dbReference type="Proteomes" id="UP001220610">
    <property type="component" value="Chromosome"/>
</dbReference>